<keyword evidence="3 4" id="KW-0012">Acyltransferase</keyword>
<keyword evidence="8" id="KW-1185">Reference proteome</keyword>
<proteinExistence type="inferred from homology"/>
<dbReference type="NCBIfam" id="NF002341">
    <property type="entry name" value="PRK01305.1-1"/>
    <property type="match status" value="1"/>
</dbReference>
<keyword evidence="2 4" id="KW-0808">Transferase</keyword>
<gene>
    <name evidence="4" type="primary">bpt</name>
    <name evidence="7" type="ORF">ACFPN1_11640</name>
</gene>
<evidence type="ECO:0000256" key="1">
    <source>
        <dbReference type="ARBA" id="ARBA00022490"/>
    </source>
</evidence>
<dbReference type="NCBIfam" id="NF002342">
    <property type="entry name" value="PRK01305.1-3"/>
    <property type="match status" value="1"/>
</dbReference>
<sequence length="256" mass="29260">MGTDPGQHADDFRLFQTTEHPCGYWPDRVARDLVFDPRDPRMGQWYPLALGWGFRRSGDIVYRPHCAQCRACVAVRVPVARFRPDRSQRRCLARNANVDMRVRPAERTAEQLALYRRYLKARHAGGGMDDHGATEFDQFLVGSWSEGRFIELREHAEHGSGRLLAVAVTDVIDSAVSAVYTFYEPELADRGLGTLAILRQIEWARSTGRTHVYLGYWIAGHRKMDYKRRFRPLEGFDGREWRELAFDDAGDAASGA</sequence>
<comment type="catalytic activity">
    <reaction evidence="4">
        <text>N-terminal L-glutamyl-[protein] + L-leucyl-tRNA(Leu) = N-terminal L-leucyl-L-glutamyl-[protein] + tRNA(Leu) + H(+)</text>
        <dbReference type="Rhea" id="RHEA:50412"/>
        <dbReference type="Rhea" id="RHEA-COMP:9613"/>
        <dbReference type="Rhea" id="RHEA-COMP:9622"/>
        <dbReference type="Rhea" id="RHEA-COMP:12664"/>
        <dbReference type="Rhea" id="RHEA-COMP:12668"/>
        <dbReference type="ChEBI" id="CHEBI:15378"/>
        <dbReference type="ChEBI" id="CHEBI:64721"/>
        <dbReference type="ChEBI" id="CHEBI:78442"/>
        <dbReference type="ChEBI" id="CHEBI:78494"/>
        <dbReference type="ChEBI" id="CHEBI:133041"/>
        <dbReference type="EC" id="2.3.2.29"/>
    </reaction>
</comment>
<dbReference type="GO" id="GO:0004057">
    <property type="term" value="F:arginyl-tRNA--protein transferase activity"/>
    <property type="evidence" value="ECO:0007669"/>
    <property type="project" value="UniProtKB-EC"/>
</dbReference>
<dbReference type="Pfam" id="PF04376">
    <property type="entry name" value="ATE_N"/>
    <property type="match status" value="1"/>
</dbReference>
<organism evidence="7 8">
    <name type="scientific">Lysobacter yangpyeongensis</name>
    <dbReference type="NCBI Taxonomy" id="346182"/>
    <lineage>
        <taxon>Bacteria</taxon>
        <taxon>Pseudomonadati</taxon>
        <taxon>Pseudomonadota</taxon>
        <taxon>Gammaproteobacteria</taxon>
        <taxon>Lysobacterales</taxon>
        <taxon>Lysobacteraceae</taxon>
        <taxon>Lysobacter</taxon>
    </lineage>
</organism>
<name>A0ABW0SP11_9GAMM</name>
<dbReference type="InterPro" id="IPR007472">
    <property type="entry name" value="N-end_Aminoacyl_Trfase_C"/>
</dbReference>
<keyword evidence="1 4" id="KW-0963">Cytoplasm</keyword>
<dbReference type="SUPFAM" id="SSF55729">
    <property type="entry name" value="Acyl-CoA N-acyltransferases (Nat)"/>
    <property type="match status" value="1"/>
</dbReference>
<dbReference type="RefSeq" id="WP_386755157.1">
    <property type="nucleotide sequence ID" value="NZ_JBHSNM010000003.1"/>
</dbReference>
<dbReference type="PIRSF" id="PIRSF037208">
    <property type="entry name" value="ATE_pro_prd"/>
    <property type="match status" value="1"/>
</dbReference>
<dbReference type="PANTHER" id="PTHR21367">
    <property type="entry name" value="ARGININE-TRNA-PROTEIN TRANSFERASE 1"/>
    <property type="match status" value="1"/>
</dbReference>
<dbReference type="InterPro" id="IPR016181">
    <property type="entry name" value="Acyl_CoA_acyltransferase"/>
</dbReference>
<feature type="domain" description="N-end rule aminoacyl transferase C-terminal" evidence="6">
    <location>
        <begin position="110"/>
        <end position="235"/>
    </location>
</feature>
<evidence type="ECO:0000259" key="5">
    <source>
        <dbReference type="Pfam" id="PF04376"/>
    </source>
</evidence>
<evidence type="ECO:0000256" key="4">
    <source>
        <dbReference type="HAMAP-Rule" id="MF_00689"/>
    </source>
</evidence>
<accession>A0ABW0SP11</accession>
<dbReference type="EC" id="2.3.2.29" evidence="4"/>
<comment type="subcellular location">
    <subcellularLocation>
        <location evidence="4">Cytoplasm</location>
    </subcellularLocation>
</comment>
<dbReference type="Proteomes" id="UP001596036">
    <property type="component" value="Unassembled WGS sequence"/>
</dbReference>
<feature type="domain" description="N-end aminoacyl transferase N-terminal" evidence="5">
    <location>
        <begin position="20"/>
        <end position="90"/>
    </location>
</feature>
<evidence type="ECO:0000259" key="6">
    <source>
        <dbReference type="Pfam" id="PF04377"/>
    </source>
</evidence>
<comment type="caution">
    <text evidence="7">The sequence shown here is derived from an EMBL/GenBank/DDBJ whole genome shotgun (WGS) entry which is preliminary data.</text>
</comment>
<dbReference type="InterPro" id="IPR007471">
    <property type="entry name" value="N-end_Aminoacyl_Trfase_N"/>
</dbReference>
<dbReference type="EMBL" id="JBHSNM010000003">
    <property type="protein sequence ID" value="MFC5570714.1"/>
    <property type="molecule type" value="Genomic_DNA"/>
</dbReference>
<dbReference type="InterPro" id="IPR030700">
    <property type="entry name" value="N-end_Aminoacyl_Trfase"/>
</dbReference>
<evidence type="ECO:0000313" key="7">
    <source>
        <dbReference type="EMBL" id="MFC5570714.1"/>
    </source>
</evidence>
<dbReference type="NCBIfam" id="NF002346">
    <property type="entry name" value="PRK01305.2-3"/>
    <property type="match status" value="1"/>
</dbReference>
<comment type="similarity">
    <text evidence="4">Belongs to the R-transferase family. Bpt subfamily.</text>
</comment>
<dbReference type="HAMAP" id="MF_00689">
    <property type="entry name" value="Bpt"/>
    <property type="match status" value="1"/>
</dbReference>
<evidence type="ECO:0000256" key="2">
    <source>
        <dbReference type="ARBA" id="ARBA00022679"/>
    </source>
</evidence>
<protein>
    <recommendedName>
        <fullName evidence="4">Aspartate/glutamate leucyltransferase</fullName>
        <ecNumber evidence="4">2.3.2.29</ecNumber>
    </recommendedName>
</protein>
<dbReference type="Pfam" id="PF04377">
    <property type="entry name" value="ATE_C"/>
    <property type="match status" value="1"/>
</dbReference>
<comment type="function">
    <text evidence="4">Functions in the N-end rule pathway of protein degradation where it conjugates Leu from its aminoacyl-tRNA to the N-termini of proteins containing an N-terminal aspartate or glutamate.</text>
</comment>
<reference evidence="8" key="1">
    <citation type="journal article" date="2019" name="Int. J. Syst. Evol. Microbiol.">
        <title>The Global Catalogue of Microorganisms (GCM) 10K type strain sequencing project: providing services to taxonomists for standard genome sequencing and annotation.</title>
        <authorList>
            <consortium name="The Broad Institute Genomics Platform"/>
            <consortium name="The Broad Institute Genome Sequencing Center for Infectious Disease"/>
            <person name="Wu L."/>
            <person name="Ma J."/>
        </authorList>
    </citation>
    <scope>NUCLEOTIDE SEQUENCE [LARGE SCALE GENOMIC DNA]</scope>
    <source>
        <strain evidence="8">KACC 11407</strain>
    </source>
</reference>
<dbReference type="PANTHER" id="PTHR21367:SF1">
    <property type="entry name" value="ARGINYL-TRNA--PROTEIN TRANSFERASE 1"/>
    <property type="match status" value="1"/>
</dbReference>
<dbReference type="InterPro" id="IPR017138">
    <property type="entry name" value="Asp_Glu_LeuTrfase"/>
</dbReference>
<comment type="catalytic activity">
    <reaction evidence="4">
        <text>N-terminal L-aspartyl-[protein] + L-leucyl-tRNA(Leu) = N-terminal L-leucyl-L-aspartyl-[protein] + tRNA(Leu) + H(+)</text>
        <dbReference type="Rhea" id="RHEA:50420"/>
        <dbReference type="Rhea" id="RHEA-COMP:9613"/>
        <dbReference type="Rhea" id="RHEA-COMP:9622"/>
        <dbReference type="Rhea" id="RHEA-COMP:12669"/>
        <dbReference type="Rhea" id="RHEA-COMP:12674"/>
        <dbReference type="ChEBI" id="CHEBI:15378"/>
        <dbReference type="ChEBI" id="CHEBI:64720"/>
        <dbReference type="ChEBI" id="CHEBI:78442"/>
        <dbReference type="ChEBI" id="CHEBI:78494"/>
        <dbReference type="ChEBI" id="CHEBI:133042"/>
        <dbReference type="EC" id="2.3.2.29"/>
    </reaction>
</comment>
<evidence type="ECO:0000256" key="3">
    <source>
        <dbReference type="ARBA" id="ARBA00023315"/>
    </source>
</evidence>
<evidence type="ECO:0000313" key="8">
    <source>
        <dbReference type="Proteomes" id="UP001596036"/>
    </source>
</evidence>